<sequence length="202" mass="22175">MVEGEPLGKPREVYGYSDTGYILLSKIIEKATGHSLALALRELLDYDRLGLKSTWMEGEEDAPAGLLPPVHRYIGDYDATFLDNSINLYGGGGISSTTSDMAIFFDALFNGEVFKNPETLNTMLKNPGSLPNGAESEDYRMGLSKEGVVGISGYMHRGFWGTVWIHMPKPNYTIVVNFTNQPEGAGIITSTTEKLQKLVESK</sequence>
<evidence type="ECO:0000313" key="4">
    <source>
        <dbReference type="EMBL" id="MET6990637.1"/>
    </source>
</evidence>
<dbReference type="PANTHER" id="PTHR46825:SF11">
    <property type="entry name" value="PENICILLIN-BINDING PROTEIN 4"/>
    <property type="match status" value="1"/>
</dbReference>
<evidence type="ECO:0000256" key="1">
    <source>
        <dbReference type="ARBA" id="ARBA00004370"/>
    </source>
</evidence>
<dbReference type="InterPro" id="IPR012338">
    <property type="entry name" value="Beta-lactam/transpept-like"/>
</dbReference>
<comment type="caution">
    <text evidence="4">The sequence shown here is derived from an EMBL/GenBank/DDBJ whole genome shotgun (WGS) entry which is preliminary data.</text>
</comment>
<dbReference type="Pfam" id="PF00144">
    <property type="entry name" value="Beta-lactamase"/>
    <property type="match status" value="1"/>
</dbReference>
<dbReference type="PANTHER" id="PTHR46825">
    <property type="entry name" value="D-ALANYL-D-ALANINE-CARBOXYPEPTIDASE/ENDOPEPTIDASE AMPH"/>
    <property type="match status" value="1"/>
</dbReference>
<name>A0ABV2SU31_9FLAO</name>
<dbReference type="EMBL" id="JBEXAE010000003">
    <property type="protein sequence ID" value="MET6990637.1"/>
    <property type="molecule type" value="Genomic_DNA"/>
</dbReference>
<feature type="domain" description="Beta-lactamase-related" evidence="3">
    <location>
        <begin position="5"/>
        <end position="183"/>
    </location>
</feature>
<dbReference type="Gene3D" id="3.40.710.10">
    <property type="entry name" value="DD-peptidase/beta-lactamase superfamily"/>
    <property type="match status" value="1"/>
</dbReference>
<dbReference type="InterPro" id="IPR001466">
    <property type="entry name" value="Beta-lactam-related"/>
</dbReference>
<dbReference type="EC" id="3.1.1.103" evidence="4"/>
<keyword evidence="2" id="KW-0472">Membrane</keyword>
<dbReference type="RefSeq" id="WP_354615032.1">
    <property type="nucleotide sequence ID" value="NZ_JBEXAE010000003.1"/>
</dbReference>
<dbReference type="SUPFAM" id="SSF56601">
    <property type="entry name" value="beta-lactamase/transpeptidase-like"/>
    <property type="match status" value="1"/>
</dbReference>
<dbReference type="Proteomes" id="UP001549799">
    <property type="component" value="Unassembled WGS sequence"/>
</dbReference>
<evidence type="ECO:0000256" key="2">
    <source>
        <dbReference type="ARBA" id="ARBA00023136"/>
    </source>
</evidence>
<gene>
    <name evidence="4" type="ORF">ABXZ36_08240</name>
</gene>
<protein>
    <submittedName>
        <fullName evidence="4">Serine hydrolase domain-containing protein</fullName>
        <ecNumber evidence="4">3.1.1.103</ecNumber>
    </submittedName>
</protein>
<evidence type="ECO:0000259" key="3">
    <source>
        <dbReference type="Pfam" id="PF00144"/>
    </source>
</evidence>
<evidence type="ECO:0000313" key="5">
    <source>
        <dbReference type="Proteomes" id="UP001549799"/>
    </source>
</evidence>
<accession>A0ABV2SU31</accession>
<keyword evidence="4" id="KW-0378">Hydrolase</keyword>
<dbReference type="GO" id="GO:0016787">
    <property type="term" value="F:hydrolase activity"/>
    <property type="evidence" value="ECO:0007669"/>
    <property type="project" value="UniProtKB-KW"/>
</dbReference>
<reference evidence="4 5" key="1">
    <citation type="submission" date="2024-07" db="EMBL/GenBank/DDBJ databases">
        <title>The genome sequence of type strain Sediminicola arcticus GDMCC 1.2805.</title>
        <authorList>
            <person name="Liu Y."/>
        </authorList>
    </citation>
    <scope>NUCLEOTIDE SEQUENCE [LARGE SCALE GENOMIC DNA]</scope>
    <source>
        <strain evidence="4 5">GDMCC 1.2805</strain>
    </source>
</reference>
<comment type="subcellular location">
    <subcellularLocation>
        <location evidence="1">Membrane</location>
    </subcellularLocation>
</comment>
<dbReference type="InterPro" id="IPR050491">
    <property type="entry name" value="AmpC-like"/>
</dbReference>
<keyword evidence="5" id="KW-1185">Reference proteome</keyword>
<proteinExistence type="predicted"/>
<organism evidence="4 5">
    <name type="scientific">Sediminicola arcticus</name>
    <dbReference type="NCBI Taxonomy" id="1574308"/>
    <lineage>
        <taxon>Bacteria</taxon>
        <taxon>Pseudomonadati</taxon>
        <taxon>Bacteroidota</taxon>
        <taxon>Flavobacteriia</taxon>
        <taxon>Flavobacteriales</taxon>
        <taxon>Flavobacteriaceae</taxon>
        <taxon>Sediminicola</taxon>
    </lineage>
</organism>